<name>A0A1Q2CHW8_9ACTN</name>
<dbReference type="OrthoDB" id="4393931at2"/>
<evidence type="ECO:0000313" key="1">
    <source>
        <dbReference type="EMBL" id="AQP45701.1"/>
    </source>
</evidence>
<dbReference type="InterPro" id="IPR041289">
    <property type="entry name" value="Bact_RF_family3"/>
</dbReference>
<keyword evidence="2" id="KW-1185">Reference proteome</keyword>
<dbReference type="AlphaFoldDB" id="A0A1Q2CHW8"/>
<dbReference type="EMBL" id="CP019605">
    <property type="protein sequence ID" value="AQP45701.1"/>
    <property type="molecule type" value="Genomic_DNA"/>
</dbReference>
<dbReference type="KEGG" id="tfl:RPIT_13510"/>
<evidence type="ECO:0000313" key="2">
    <source>
        <dbReference type="Proteomes" id="UP000188324"/>
    </source>
</evidence>
<gene>
    <name evidence="1" type="ORF">RPIT_13510</name>
</gene>
<protein>
    <submittedName>
        <fullName evidence="1">Uncharacterized protein</fullName>
    </submittedName>
</protein>
<organism evidence="1 2">
    <name type="scientific">Tessaracoccus flavus</name>
    <dbReference type="NCBI Taxonomy" id="1610493"/>
    <lineage>
        <taxon>Bacteria</taxon>
        <taxon>Bacillati</taxon>
        <taxon>Actinomycetota</taxon>
        <taxon>Actinomycetes</taxon>
        <taxon>Propionibacteriales</taxon>
        <taxon>Propionibacteriaceae</taxon>
        <taxon>Tessaracoccus</taxon>
    </lineage>
</organism>
<sequence>MTMKTIPNTDVLDSSFVEEALNHEGPWVSIFLPTHRTGRETMAALPQYQNLLKLAERALGEAGHGDRADELLEPARALLVDNRDFWRNQSDGLAVYAAPGLLRVFRLPIELPDEVAVGDAPRLRPLAMLLAQTNSFYVLALSPNAVRLFEATQSTIGELDLGEDTPASAEEVFTDRDHQTHLQHSPQSRGGDQANFHGHGGDDNAEEINVERFFRRVADAVGKVIDRTVVHPIVLATAEGNQSLYRSVSKHKHLLEDFVQGNPERLSPEELHAQAWPLAEKVLTADETELIERFGALKGTGKASDDLTLVGRAAAEGRVESLLLRARVSRPDGQADVVQDETDPVIADTLRNGGTVRVVEDDQAPEVRAIFRY</sequence>
<reference evidence="1 2" key="1">
    <citation type="journal article" date="2016" name="Int. J. Syst. Evol. Microbiol.">
        <title>Tessaracoccus flavus sp. nov., isolated from the drainage system of a lindane-producing factory.</title>
        <authorList>
            <person name="Kumari R."/>
            <person name="Singh P."/>
            <person name="Schumann P."/>
            <person name="Lal R."/>
        </authorList>
    </citation>
    <scope>NUCLEOTIDE SEQUENCE [LARGE SCALE GENOMIC DNA]</scope>
    <source>
        <strain evidence="1 2">RP1T</strain>
    </source>
</reference>
<dbReference type="Pfam" id="PF18845">
    <property type="entry name" value="baeRF_family3"/>
    <property type="match status" value="1"/>
</dbReference>
<dbReference type="STRING" id="1610493.RPIT_13510"/>
<proteinExistence type="predicted"/>
<accession>A0A1Q2CHW8</accession>
<dbReference type="Proteomes" id="UP000188324">
    <property type="component" value="Chromosome"/>
</dbReference>